<dbReference type="AlphaFoldDB" id="A0A143PWD6"/>
<dbReference type="Pfam" id="PF09492">
    <property type="entry name" value="Pec_lyase"/>
    <property type="match status" value="1"/>
</dbReference>
<dbReference type="STRING" id="1855912.LuPra_05794"/>
<organism evidence="2 3">
    <name type="scientific">Luteitalea pratensis</name>
    <dbReference type="NCBI Taxonomy" id="1855912"/>
    <lineage>
        <taxon>Bacteria</taxon>
        <taxon>Pseudomonadati</taxon>
        <taxon>Acidobacteriota</taxon>
        <taxon>Vicinamibacteria</taxon>
        <taxon>Vicinamibacterales</taxon>
        <taxon>Vicinamibacteraceae</taxon>
        <taxon>Luteitalea</taxon>
    </lineage>
</organism>
<protein>
    <submittedName>
        <fullName evidence="2">Pectate lyase</fullName>
    </submittedName>
</protein>
<name>A0A143PWD6_LUTPR</name>
<dbReference type="OrthoDB" id="9804686at2"/>
<evidence type="ECO:0000313" key="3">
    <source>
        <dbReference type="Proteomes" id="UP000076079"/>
    </source>
</evidence>
<evidence type="ECO:0000256" key="1">
    <source>
        <dbReference type="SAM" id="SignalP"/>
    </source>
</evidence>
<dbReference type="SUPFAM" id="SSF81853">
    <property type="entry name" value="Family 10 polysaccharide lyase"/>
    <property type="match status" value="1"/>
</dbReference>
<reference evidence="2 3" key="1">
    <citation type="journal article" date="2016" name="Genome Announc.">
        <title>First Complete Genome Sequence of a Subdivision 6 Acidobacterium Strain.</title>
        <authorList>
            <person name="Huang S."/>
            <person name="Vieira S."/>
            <person name="Bunk B."/>
            <person name="Riedel T."/>
            <person name="Sproer C."/>
            <person name="Overmann J."/>
        </authorList>
    </citation>
    <scope>NUCLEOTIDE SEQUENCE [LARGE SCALE GENOMIC DNA]</scope>
    <source>
        <strain evidence="3">DSM 100886 HEG_-6_39</strain>
    </source>
</reference>
<keyword evidence="2" id="KW-0456">Lyase</keyword>
<dbReference type="NCBIfam" id="TIGR02474">
    <property type="entry name" value="pec_lyase"/>
    <property type="match status" value="1"/>
</dbReference>
<dbReference type="KEGG" id="abac:LuPra_05794"/>
<evidence type="ECO:0000313" key="2">
    <source>
        <dbReference type="EMBL" id="AMY12518.1"/>
    </source>
</evidence>
<feature type="signal peptide" evidence="1">
    <location>
        <begin position="1"/>
        <end position="20"/>
    </location>
</feature>
<accession>A0A143PWD6</accession>
<sequence precursor="true">MTLVRLAPSLVLAGALLAPAETQEATADKVPARLTAERVAALPVAQRPAWTAYLEASDAARAVDHAALDRELRGLGTNPLARAPLGRSMDPWLDKGDAWYASDEARRIADVVISYQTPSGGWSKRLDFTGGSRQPGQGYSAEGDWSYVATFDNDATTTQMQFISRVFDAAGRTTDRDAFERGLAYVLRAQYPNGCWPQVYPLAGSYHDAATFNDDAMANVIGLLDAIAQGRHRIVAPEQREAARASAARGVACVLAAQIRVDGVHTAWGAQHDALTLAPVGARAYEHTGVDAAASARIVELLMTRPRSDAAIRAAVDAAVVWFRATAMHGYAYEKGELIARPGAGPLWPRFSELRTNRAIFGNRDAIVRYDLSEIVPERKYGYGWYTTSPARVLDAISRWQE</sequence>
<reference evidence="3" key="2">
    <citation type="submission" date="2016-04" db="EMBL/GenBank/DDBJ databases">
        <title>First Complete Genome Sequence of a Subdivision 6 Acidobacterium.</title>
        <authorList>
            <person name="Huang S."/>
            <person name="Vieira S."/>
            <person name="Bunk B."/>
            <person name="Riedel T."/>
            <person name="Sproeer C."/>
            <person name="Overmann J."/>
        </authorList>
    </citation>
    <scope>NUCLEOTIDE SEQUENCE [LARGE SCALE GENOMIC DNA]</scope>
    <source>
        <strain evidence="3">DSM 100886 HEG_-6_39</strain>
    </source>
</reference>
<dbReference type="RefSeq" id="WP_110173968.1">
    <property type="nucleotide sequence ID" value="NZ_CP015136.1"/>
</dbReference>
<dbReference type="PATRIC" id="fig|1813736.3.peg.6091"/>
<keyword evidence="1" id="KW-0732">Signal</keyword>
<dbReference type="GO" id="GO:0016829">
    <property type="term" value="F:lyase activity"/>
    <property type="evidence" value="ECO:0007669"/>
    <property type="project" value="UniProtKB-KW"/>
</dbReference>
<feature type="chain" id="PRO_5007512125" evidence="1">
    <location>
        <begin position="21"/>
        <end position="402"/>
    </location>
</feature>
<dbReference type="Proteomes" id="UP000076079">
    <property type="component" value="Chromosome"/>
</dbReference>
<gene>
    <name evidence="2" type="ORF">LuPra_05794</name>
</gene>
<dbReference type="Gene3D" id="1.50.10.20">
    <property type="match status" value="1"/>
</dbReference>
<proteinExistence type="predicted"/>
<dbReference type="InterPro" id="IPR012669">
    <property type="entry name" value="Pectate_lyase"/>
</dbReference>
<dbReference type="EMBL" id="CP015136">
    <property type="protein sequence ID" value="AMY12518.1"/>
    <property type="molecule type" value="Genomic_DNA"/>
</dbReference>
<keyword evidence="3" id="KW-1185">Reference proteome</keyword>